<evidence type="ECO:0000313" key="4">
    <source>
        <dbReference type="Proteomes" id="UP000635606"/>
    </source>
</evidence>
<keyword evidence="2" id="KW-0732">Signal</keyword>
<organism evidence="3 4">
    <name type="scientific">Virgisporangium ochraceum</name>
    <dbReference type="NCBI Taxonomy" id="65505"/>
    <lineage>
        <taxon>Bacteria</taxon>
        <taxon>Bacillati</taxon>
        <taxon>Actinomycetota</taxon>
        <taxon>Actinomycetes</taxon>
        <taxon>Micromonosporales</taxon>
        <taxon>Micromonosporaceae</taxon>
        <taxon>Virgisporangium</taxon>
    </lineage>
</organism>
<feature type="chain" id="PRO_5035165314" description="Lipoprotein" evidence="2">
    <location>
        <begin position="23"/>
        <end position="141"/>
    </location>
</feature>
<evidence type="ECO:0008006" key="5">
    <source>
        <dbReference type="Google" id="ProtNLM"/>
    </source>
</evidence>
<keyword evidence="4" id="KW-1185">Reference proteome</keyword>
<dbReference type="Proteomes" id="UP000635606">
    <property type="component" value="Unassembled WGS sequence"/>
</dbReference>
<evidence type="ECO:0000313" key="3">
    <source>
        <dbReference type="EMBL" id="GIJ75301.1"/>
    </source>
</evidence>
<sequence length="141" mass="13758">MRARLSFVALLAGLVLAGSVLAGCGGTDGSGDGFGSSTPDSSATGGPMVSGSASSSPSANDPAATGKNPGGVMTITGTPTEGVENGCIVMQSGDTLYLLIGAEPGALMTGRPVVVRGTPEPGLMTTCQQGTPFRVTEVRPA</sequence>
<dbReference type="AlphaFoldDB" id="A0A8J4A555"/>
<comment type="caution">
    <text evidence="3">The sequence shown here is derived from an EMBL/GenBank/DDBJ whole genome shotgun (WGS) entry which is preliminary data.</text>
</comment>
<gene>
    <name evidence="3" type="ORF">Voc01_102180</name>
</gene>
<name>A0A8J4A555_9ACTN</name>
<feature type="compositionally biased region" description="Low complexity" evidence="1">
    <location>
        <begin position="35"/>
        <end position="64"/>
    </location>
</feature>
<protein>
    <recommendedName>
        <fullName evidence="5">Lipoprotein</fullName>
    </recommendedName>
</protein>
<accession>A0A8J4A555</accession>
<dbReference type="PROSITE" id="PS51257">
    <property type="entry name" value="PROKAR_LIPOPROTEIN"/>
    <property type="match status" value="1"/>
</dbReference>
<proteinExistence type="predicted"/>
<evidence type="ECO:0000256" key="1">
    <source>
        <dbReference type="SAM" id="MobiDB-lite"/>
    </source>
</evidence>
<dbReference type="RefSeq" id="WP_203935065.1">
    <property type="nucleotide sequence ID" value="NZ_BOPH01000153.1"/>
</dbReference>
<feature type="region of interest" description="Disordered" evidence="1">
    <location>
        <begin position="29"/>
        <end position="78"/>
    </location>
</feature>
<feature type="signal peptide" evidence="2">
    <location>
        <begin position="1"/>
        <end position="22"/>
    </location>
</feature>
<dbReference type="EMBL" id="BOPH01000153">
    <property type="protein sequence ID" value="GIJ75301.1"/>
    <property type="molecule type" value="Genomic_DNA"/>
</dbReference>
<evidence type="ECO:0000256" key="2">
    <source>
        <dbReference type="SAM" id="SignalP"/>
    </source>
</evidence>
<reference evidence="3" key="1">
    <citation type="submission" date="2021-01" db="EMBL/GenBank/DDBJ databases">
        <title>Whole genome shotgun sequence of Virgisporangium ochraceum NBRC 16418.</title>
        <authorList>
            <person name="Komaki H."/>
            <person name="Tamura T."/>
        </authorList>
    </citation>
    <scope>NUCLEOTIDE SEQUENCE</scope>
    <source>
        <strain evidence="3">NBRC 16418</strain>
    </source>
</reference>